<dbReference type="AlphaFoldDB" id="A0A841GCP2"/>
<keyword evidence="6" id="KW-0378">Hydrolase</keyword>
<feature type="coiled-coil region" evidence="4">
    <location>
        <begin position="368"/>
        <end position="395"/>
    </location>
</feature>
<dbReference type="InterPro" id="IPR052021">
    <property type="entry name" value="Type-I_RS_S_subunit"/>
</dbReference>
<dbReference type="InterPro" id="IPR000055">
    <property type="entry name" value="Restrct_endonuc_typeI_TRD"/>
</dbReference>
<accession>A0A841GCP2</accession>
<dbReference type="SUPFAM" id="SSF116734">
    <property type="entry name" value="DNA methylase specificity domain"/>
    <property type="match status" value="2"/>
</dbReference>
<evidence type="ECO:0000256" key="3">
    <source>
        <dbReference type="ARBA" id="ARBA00023125"/>
    </source>
</evidence>
<dbReference type="Gene3D" id="3.90.220.20">
    <property type="entry name" value="DNA methylase specificity domains"/>
    <property type="match status" value="2"/>
</dbReference>
<feature type="domain" description="Type I restriction modification DNA specificity" evidence="5">
    <location>
        <begin position="21"/>
        <end position="194"/>
    </location>
</feature>
<keyword evidence="4" id="KW-0175">Coiled coil</keyword>
<feature type="coiled-coil region" evidence="4">
    <location>
        <begin position="170"/>
        <end position="197"/>
    </location>
</feature>
<dbReference type="CDD" id="cd17292">
    <property type="entry name" value="RMtype1_S_LlaA17I_TRD2-CR2_like"/>
    <property type="match status" value="1"/>
</dbReference>
<dbReference type="EC" id="3.1.21.3" evidence="6"/>
<evidence type="ECO:0000256" key="2">
    <source>
        <dbReference type="ARBA" id="ARBA00022747"/>
    </source>
</evidence>
<name>A0A841GCP2_9GAMM</name>
<feature type="domain" description="Type I restriction modification DNA specificity" evidence="5">
    <location>
        <begin position="232"/>
        <end position="383"/>
    </location>
</feature>
<dbReference type="CDD" id="cd17288">
    <property type="entry name" value="RMtype1_S_LlaAI06ORF1089P_TRD1-CR1_like"/>
    <property type="match status" value="1"/>
</dbReference>
<dbReference type="GO" id="GO:0009035">
    <property type="term" value="F:type I site-specific deoxyribonuclease activity"/>
    <property type="evidence" value="ECO:0007669"/>
    <property type="project" value="UniProtKB-EC"/>
</dbReference>
<sequence length="410" mass="46061">MTEQKQVIPEGYKQTEVGVIPIDWKAAALGDIAEVRMCKRILSWQTQKTGAIPFFKIGTFGSQPDAYIPTQLYDEFKAKYSYPNEGDILISAAGTLGKSVIYDGKPAYFQDSNIVWLEVDKKSLLNEYLFHYYKIIKWASSEGSTIARLYNGIIRASLITLPSVKEQTAIANALSDVDALISELEKLIAKKQAIKTATMQQLLTGKTRLPEFALREDGTPKGYKQSELGEIPEDWEVAPLRDFIKIRHGRNQKAVESPDGKYPIFATGGQIGTANSFLYDKPSVLIGRKGTIDKPRYTEEPFWTVDTLFYSEVSKTADAKFMFYKVCMIDWMQYSEASGVPSLNASTIESVLAVFPERDEQIAIATVLSDIDKEIKTLQQRLNKTRQIKQGMMQELLTGKTRLVKPEVTA</sequence>
<dbReference type="RefSeq" id="WP_188026154.1">
    <property type="nucleotide sequence ID" value="NZ_JACHGR010000004.1"/>
</dbReference>
<dbReference type="Proteomes" id="UP000585721">
    <property type="component" value="Unassembled WGS sequence"/>
</dbReference>
<reference evidence="6 7" key="1">
    <citation type="submission" date="2020-08" db="EMBL/GenBank/DDBJ databases">
        <title>Genomic Encyclopedia of Type Strains, Phase IV (KMG-IV): sequencing the most valuable type-strain genomes for metagenomic binning, comparative biology and taxonomic classification.</title>
        <authorList>
            <person name="Goeker M."/>
        </authorList>
    </citation>
    <scope>NUCLEOTIDE SEQUENCE [LARGE SCALE GENOMIC DNA]</scope>
    <source>
        <strain evidence="6 7">DSM 22975</strain>
    </source>
</reference>
<comment type="caution">
    <text evidence="6">The sequence shown here is derived from an EMBL/GenBank/DDBJ whole genome shotgun (WGS) entry which is preliminary data.</text>
</comment>
<evidence type="ECO:0000256" key="1">
    <source>
        <dbReference type="ARBA" id="ARBA00010923"/>
    </source>
</evidence>
<dbReference type="EMBL" id="JACHGR010000004">
    <property type="protein sequence ID" value="MBB6055367.1"/>
    <property type="molecule type" value="Genomic_DNA"/>
</dbReference>
<evidence type="ECO:0000259" key="5">
    <source>
        <dbReference type="Pfam" id="PF01420"/>
    </source>
</evidence>
<keyword evidence="2" id="KW-0680">Restriction system</keyword>
<dbReference type="PANTHER" id="PTHR30408:SF12">
    <property type="entry name" value="TYPE I RESTRICTION ENZYME MJAVIII SPECIFICITY SUBUNIT"/>
    <property type="match status" value="1"/>
</dbReference>
<dbReference type="PANTHER" id="PTHR30408">
    <property type="entry name" value="TYPE-1 RESTRICTION ENZYME ECOKI SPECIFICITY PROTEIN"/>
    <property type="match status" value="1"/>
</dbReference>
<evidence type="ECO:0000313" key="6">
    <source>
        <dbReference type="EMBL" id="MBB6055367.1"/>
    </source>
</evidence>
<evidence type="ECO:0000313" key="7">
    <source>
        <dbReference type="Proteomes" id="UP000585721"/>
    </source>
</evidence>
<keyword evidence="3" id="KW-0238">DNA-binding</keyword>
<dbReference type="GO" id="GO:0003677">
    <property type="term" value="F:DNA binding"/>
    <property type="evidence" value="ECO:0007669"/>
    <property type="project" value="UniProtKB-KW"/>
</dbReference>
<evidence type="ECO:0000256" key="4">
    <source>
        <dbReference type="SAM" id="Coils"/>
    </source>
</evidence>
<proteinExistence type="inferred from homology"/>
<comment type="similarity">
    <text evidence="1">Belongs to the type-I restriction system S methylase family.</text>
</comment>
<dbReference type="Pfam" id="PF01420">
    <property type="entry name" value="Methylase_S"/>
    <property type="match status" value="2"/>
</dbReference>
<protein>
    <submittedName>
        <fullName evidence="6">Type I restriction enzyme S subunit</fullName>
        <ecNumber evidence="6">3.1.21.3</ecNumber>
    </submittedName>
</protein>
<keyword evidence="7" id="KW-1185">Reference proteome</keyword>
<dbReference type="InterPro" id="IPR044946">
    <property type="entry name" value="Restrct_endonuc_typeI_TRD_sf"/>
</dbReference>
<gene>
    <name evidence="6" type="ORF">HNR75_001273</name>
</gene>
<dbReference type="Gene3D" id="1.10.287.1120">
    <property type="entry name" value="Bipartite methylase S protein"/>
    <property type="match status" value="2"/>
</dbReference>
<organism evidence="6 7">
    <name type="scientific">Tolumonas osonensis</name>
    <dbReference type="NCBI Taxonomy" id="675874"/>
    <lineage>
        <taxon>Bacteria</taxon>
        <taxon>Pseudomonadati</taxon>
        <taxon>Pseudomonadota</taxon>
        <taxon>Gammaproteobacteria</taxon>
        <taxon>Aeromonadales</taxon>
        <taxon>Aeromonadaceae</taxon>
        <taxon>Tolumonas</taxon>
    </lineage>
</organism>
<dbReference type="GO" id="GO:0009307">
    <property type="term" value="P:DNA restriction-modification system"/>
    <property type="evidence" value="ECO:0007669"/>
    <property type="project" value="UniProtKB-KW"/>
</dbReference>